<keyword evidence="1" id="KW-0732">Signal</keyword>
<dbReference type="EMBL" id="PECH01000008">
    <property type="protein sequence ID" value="TDZ79564.1"/>
    <property type="molecule type" value="Genomic_DNA"/>
</dbReference>
<evidence type="ECO:0000256" key="1">
    <source>
        <dbReference type="SAM" id="SignalP"/>
    </source>
</evidence>
<evidence type="ECO:0000313" key="3">
    <source>
        <dbReference type="Proteomes" id="UP000295117"/>
    </source>
</evidence>
<comment type="caution">
    <text evidence="2">The sequence shown here is derived from an EMBL/GenBank/DDBJ whole genome shotgun (WGS) entry which is preliminary data.</text>
</comment>
<gene>
    <name evidence="2" type="ORF">DE4585_03310</name>
</gene>
<dbReference type="Proteomes" id="UP000295117">
    <property type="component" value="Unassembled WGS sequence"/>
</dbReference>
<accession>A0A4R8S3J7</accession>
<organism evidence="2 3">
    <name type="scientific">Mycobacteroides salmoniphilum</name>
    <dbReference type="NCBI Taxonomy" id="404941"/>
    <lineage>
        <taxon>Bacteria</taxon>
        <taxon>Bacillati</taxon>
        <taxon>Actinomycetota</taxon>
        <taxon>Actinomycetes</taxon>
        <taxon>Mycobacteriales</taxon>
        <taxon>Mycobacteriaceae</taxon>
        <taxon>Mycobacteroides</taxon>
    </lineage>
</organism>
<name>A0A4R8S3J7_9MYCO</name>
<feature type="signal peptide" evidence="1">
    <location>
        <begin position="1"/>
        <end position="27"/>
    </location>
</feature>
<proteinExistence type="predicted"/>
<dbReference type="AlphaFoldDB" id="A0A4R8S3J7"/>
<feature type="chain" id="PRO_5020690090" evidence="1">
    <location>
        <begin position="28"/>
        <end position="180"/>
    </location>
</feature>
<evidence type="ECO:0000313" key="2">
    <source>
        <dbReference type="EMBL" id="TDZ79564.1"/>
    </source>
</evidence>
<sequence precursor="true">MFVKDSLKTVLFAATLALGSAPVTASAEPPGFPDLNNFTAVNAQDYVQAGRGGDYARFSPPSRQYSCSFLTKGVANPAPLLSCSGNIPGVPDNVPTVGPEAPCPMAIKQVNKRTGNYAFNIASTQCGDIEKYSSRVIPVGEKITFGAVTCAVTDDDSVACVDATNGNNGFLLSPVGSSTF</sequence>
<protein>
    <submittedName>
        <fullName evidence="2">Uncharacterized protein</fullName>
    </submittedName>
</protein>
<reference evidence="2 3" key="1">
    <citation type="journal article" date="2019" name="Sci. Rep.">
        <title>Extended insight into the Mycobacterium chelonae-abscessus complex through whole genome sequencing of Mycobacterium salmoniphilum outbreak and Mycobacterium salmoniphilum-like strains.</title>
        <authorList>
            <person name="Behra P.R.K."/>
            <person name="Das S."/>
            <person name="Pettersson B.M.F."/>
            <person name="Shirreff L."/>
            <person name="DuCote T."/>
            <person name="Jacobsson K.G."/>
            <person name="Ennis D.G."/>
            <person name="Kirsebom L.A."/>
        </authorList>
    </citation>
    <scope>NUCLEOTIDE SEQUENCE [LARGE SCALE GENOMIC DNA]</scope>
    <source>
        <strain evidence="2 3">DE 4585</strain>
    </source>
</reference>